<dbReference type="EMBL" id="WVTB01000067">
    <property type="protein sequence ID" value="KAF3801369.1"/>
    <property type="molecule type" value="Genomic_DNA"/>
</dbReference>
<reference evidence="1" key="2">
    <citation type="submission" date="2020-03" db="EMBL/GenBank/DDBJ databases">
        <authorList>
            <person name="Fu F.-F."/>
            <person name="Chen J."/>
        </authorList>
    </citation>
    <scope>NUCLEOTIDE SEQUENCE</scope>
    <source>
        <strain evidence="1">Lc1</strain>
    </source>
</reference>
<dbReference type="Proteomes" id="UP000613401">
    <property type="component" value="Unassembled WGS sequence"/>
</dbReference>
<dbReference type="GeneID" id="69012676"/>
<gene>
    <name evidence="1" type="ORF">GCG54_00005525</name>
</gene>
<protein>
    <submittedName>
        <fullName evidence="1">Uncharacterized protein</fullName>
    </submittedName>
</protein>
<dbReference type="AlphaFoldDB" id="A0A8H4CCR9"/>
<keyword evidence="2" id="KW-1185">Reference proteome</keyword>
<accession>A0A8H4CCR9</accession>
<name>A0A8H4CCR9_COLGL</name>
<proteinExistence type="predicted"/>
<organism evidence="1 2">
    <name type="scientific">Colletotrichum gloeosporioides</name>
    <name type="common">Anthracnose fungus</name>
    <name type="synonym">Glomerella cingulata</name>
    <dbReference type="NCBI Taxonomy" id="474922"/>
    <lineage>
        <taxon>Eukaryota</taxon>
        <taxon>Fungi</taxon>
        <taxon>Dikarya</taxon>
        <taxon>Ascomycota</taxon>
        <taxon>Pezizomycotina</taxon>
        <taxon>Sordariomycetes</taxon>
        <taxon>Hypocreomycetidae</taxon>
        <taxon>Glomerellales</taxon>
        <taxon>Glomerellaceae</taxon>
        <taxon>Colletotrichum</taxon>
        <taxon>Colletotrichum gloeosporioides species complex</taxon>
    </lineage>
</organism>
<evidence type="ECO:0000313" key="1">
    <source>
        <dbReference type="EMBL" id="KAF3801369.1"/>
    </source>
</evidence>
<comment type="caution">
    <text evidence="1">The sequence shown here is derived from an EMBL/GenBank/DDBJ whole genome shotgun (WGS) entry which is preliminary data.</text>
</comment>
<evidence type="ECO:0000313" key="2">
    <source>
        <dbReference type="Proteomes" id="UP000613401"/>
    </source>
</evidence>
<sequence length="169" mass="19070">MKAVKMQCLQAARNNCKILLGLWNYDKIDCSQSVSSTAKFGYWESLHLFSGLSILALARVSINCDRISSPSSGDHDAALYSRTRELLREMARVGNPAAKDHDALLSDVEAMVMRVQEEERLTEQTRTEVETPNENSSFSDFMFADMGSEQQIWCDTDWENILSSYTQGI</sequence>
<dbReference type="RefSeq" id="XP_045260528.1">
    <property type="nucleotide sequence ID" value="XM_045405547.1"/>
</dbReference>
<reference evidence="1" key="1">
    <citation type="journal article" date="2020" name="Phytopathology">
        <title>Genome sequence and comparative analysis of Colletotrichum gloeosporioides isolated from Liriodendron leaves.</title>
        <authorList>
            <person name="Fu F.F."/>
            <person name="Hao Z."/>
            <person name="Wang P."/>
            <person name="Lu Y."/>
            <person name="Xue L.J."/>
            <person name="Wei G."/>
            <person name="Tian Y."/>
            <person name="Baishi H."/>
            <person name="Xu H."/>
            <person name="Shi J."/>
            <person name="Cheng T."/>
            <person name="Wang G."/>
            <person name="Yi Y."/>
            <person name="Chen J."/>
        </authorList>
    </citation>
    <scope>NUCLEOTIDE SEQUENCE</scope>
    <source>
        <strain evidence="1">Lc1</strain>
    </source>
</reference>